<feature type="compositionally biased region" description="Polar residues" evidence="1">
    <location>
        <begin position="7"/>
        <end position="22"/>
    </location>
</feature>
<dbReference type="Proteomes" id="UP001567538">
    <property type="component" value="Unassembled WGS sequence"/>
</dbReference>
<protein>
    <submittedName>
        <fullName evidence="2">Uncharacterized protein</fullName>
    </submittedName>
</protein>
<evidence type="ECO:0000313" key="3">
    <source>
        <dbReference type="Proteomes" id="UP001567538"/>
    </source>
</evidence>
<organism evidence="2 3">
    <name type="scientific">Salvia divinorum</name>
    <name type="common">Maria pastora</name>
    <name type="synonym">Diviner's sage</name>
    <dbReference type="NCBI Taxonomy" id="28513"/>
    <lineage>
        <taxon>Eukaryota</taxon>
        <taxon>Viridiplantae</taxon>
        <taxon>Streptophyta</taxon>
        <taxon>Embryophyta</taxon>
        <taxon>Tracheophyta</taxon>
        <taxon>Spermatophyta</taxon>
        <taxon>Magnoliopsida</taxon>
        <taxon>eudicotyledons</taxon>
        <taxon>Gunneridae</taxon>
        <taxon>Pentapetalae</taxon>
        <taxon>asterids</taxon>
        <taxon>lamiids</taxon>
        <taxon>Lamiales</taxon>
        <taxon>Lamiaceae</taxon>
        <taxon>Nepetoideae</taxon>
        <taxon>Mentheae</taxon>
        <taxon>Salviinae</taxon>
        <taxon>Salvia</taxon>
        <taxon>Salvia subgen. Calosphace</taxon>
    </lineage>
</organism>
<feature type="region of interest" description="Disordered" evidence="1">
    <location>
        <begin position="1"/>
        <end position="23"/>
    </location>
</feature>
<comment type="caution">
    <text evidence="2">The sequence shown here is derived from an EMBL/GenBank/DDBJ whole genome shotgun (WGS) entry which is preliminary data.</text>
</comment>
<evidence type="ECO:0000256" key="1">
    <source>
        <dbReference type="SAM" id="MobiDB-lite"/>
    </source>
</evidence>
<dbReference type="AlphaFoldDB" id="A0ABD1HMZ4"/>
<keyword evidence="3" id="KW-1185">Reference proteome</keyword>
<name>A0ABD1HMZ4_SALDI</name>
<gene>
    <name evidence="2" type="ORF">AAHA92_08351</name>
</gene>
<dbReference type="EMBL" id="JBEAFC010000004">
    <property type="protein sequence ID" value="KAL1557811.1"/>
    <property type="molecule type" value="Genomic_DNA"/>
</dbReference>
<sequence>MIRPRHPNSTSATKFSDITQGHPSHRKVKFEAFCNGLRLERLSIFVERFFCKGCLNVEEPLFTVETYV</sequence>
<proteinExistence type="predicted"/>
<evidence type="ECO:0000313" key="2">
    <source>
        <dbReference type="EMBL" id="KAL1557811.1"/>
    </source>
</evidence>
<reference evidence="2 3" key="1">
    <citation type="submission" date="2024-06" db="EMBL/GenBank/DDBJ databases">
        <title>A chromosome level genome sequence of Diviner's sage (Salvia divinorum).</title>
        <authorList>
            <person name="Ford S.A."/>
            <person name="Ro D.-K."/>
            <person name="Ness R.W."/>
            <person name="Phillips M.A."/>
        </authorList>
    </citation>
    <scope>NUCLEOTIDE SEQUENCE [LARGE SCALE GENOMIC DNA]</scope>
    <source>
        <strain evidence="2">SAF-2024a</strain>
        <tissue evidence="2">Leaf</tissue>
    </source>
</reference>
<accession>A0ABD1HMZ4</accession>